<evidence type="ECO:0000313" key="3">
    <source>
        <dbReference type="Proteomes" id="UP000268350"/>
    </source>
</evidence>
<name>A0A3B0KFG6_DROGU</name>
<dbReference type="PANTHER" id="PTHR39158">
    <property type="entry name" value="OS08G0560600 PROTEIN"/>
    <property type="match status" value="1"/>
</dbReference>
<dbReference type="InterPro" id="IPR036869">
    <property type="entry name" value="J_dom_sf"/>
</dbReference>
<dbReference type="InterPro" id="IPR018961">
    <property type="entry name" value="DnaJ_homolog_subfam-C_membr-28"/>
</dbReference>
<dbReference type="PANTHER" id="PTHR39158:SF1">
    <property type="entry name" value="DNAJ HOMOLOG SUBFAMILY C MEMBER 28"/>
    <property type="match status" value="1"/>
</dbReference>
<evidence type="ECO:0000259" key="1">
    <source>
        <dbReference type="PROSITE" id="PS50076"/>
    </source>
</evidence>
<dbReference type="SUPFAM" id="SSF46565">
    <property type="entry name" value="Chaperone J-domain"/>
    <property type="match status" value="1"/>
</dbReference>
<sequence>MLNAGKIFGSYIGSLSGRSCLRGVHLKRREVYLQCFRILGVCEGADQNTVRQAYLDLVKRVHPDSGCEEASAERFQQVDEAFKTLQEKFAKGRRNIQEDEEQAMEFDIEHTAPQHRQFLSNEGIGVGTPFQRQKQYQQVRAMKAQERVLEHRIDKAAAGDSTLMSKEGNHFRKHAIKTKYGIDRVVEDLIQESMSKGDFNNLNGSGKPLSSAQSQNPYLDFTTHKLNSIMLDNGFMPEWITLSKEIRDARQQLLQKVRLERIYYGDWPLQRPDEQDAWQRFSLNLEHEVQELNKLIDKYNLIVPILKNQFFRYRLDREAPVVFKEATLKRNQQRPAVEYKAKDEQSEKPLKSLISELFARLL</sequence>
<dbReference type="PRINTS" id="PR00625">
    <property type="entry name" value="JDOMAIN"/>
</dbReference>
<dbReference type="Pfam" id="PF09350">
    <property type="entry name" value="DJC28_CD"/>
    <property type="match status" value="1"/>
</dbReference>
<dbReference type="STRING" id="7266.A0A3B0KFG6"/>
<reference evidence="3" key="1">
    <citation type="submission" date="2018-01" db="EMBL/GenBank/DDBJ databases">
        <authorList>
            <person name="Alioto T."/>
            <person name="Alioto T."/>
        </authorList>
    </citation>
    <scope>NUCLEOTIDE SEQUENCE [LARGE SCALE GENOMIC DNA]</scope>
</reference>
<dbReference type="CDD" id="cd06257">
    <property type="entry name" value="DnaJ"/>
    <property type="match status" value="1"/>
</dbReference>
<dbReference type="EMBL" id="OUUW01000006">
    <property type="protein sequence ID" value="SPP82368.1"/>
    <property type="molecule type" value="Genomic_DNA"/>
</dbReference>
<dbReference type="Proteomes" id="UP000268350">
    <property type="component" value="Unassembled WGS sequence"/>
</dbReference>
<dbReference type="FunFam" id="1.10.287.110:FF:000182">
    <property type="entry name" value="dnaJ homolog subfamily C member 28"/>
    <property type="match status" value="1"/>
</dbReference>
<dbReference type="PROSITE" id="PS50076">
    <property type="entry name" value="DNAJ_2"/>
    <property type="match status" value="1"/>
</dbReference>
<dbReference type="Pfam" id="PF00226">
    <property type="entry name" value="DnaJ"/>
    <property type="match status" value="1"/>
</dbReference>
<accession>A0A3B0KFG6</accession>
<dbReference type="AlphaFoldDB" id="A0A3B0KFG6"/>
<gene>
    <name evidence="2" type="ORF">DGUA_6G014213</name>
</gene>
<dbReference type="OMA" id="EWISLGK"/>
<protein>
    <submittedName>
        <fullName evidence="2">Blast:DnaJ homolog subfamily C member 28</fullName>
    </submittedName>
</protein>
<proteinExistence type="predicted"/>
<keyword evidence="3" id="KW-1185">Reference proteome</keyword>
<feature type="domain" description="J" evidence="1">
    <location>
        <begin position="34"/>
        <end position="100"/>
    </location>
</feature>
<dbReference type="SMART" id="SM00271">
    <property type="entry name" value="DnaJ"/>
    <property type="match status" value="1"/>
</dbReference>
<evidence type="ECO:0000313" key="2">
    <source>
        <dbReference type="EMBL" id="SPP82368.1"/>
    </source>
</evidence>
<dbReference type="InterPro" id="IPR001623">
    <property type="entry name" value="DnaJ_domain"/>
</dbReference>
<dbReference type="OrthoDB" id="1922282at2759"/>
<dbReference type="InterPro" id="IPR052573">
    <property type="entry name" value="DnaJ_C_subfamily_28"/>
</dbReference>
<organism evidence="2 3">
    <name type="scientific">Drosophila guanche</name>
    <name type="common">Fruit fly</name>
    <dbReference type="NCBI Taxonomy" id="7266"/>
    <lineage>
        <taxon>Eukaryota</taxon>
        <taxon>Metazoa</taxon>
        <taxon>Ecdysozoa</taxon>
        <taxon>Arthropoda</taxon>
        <taxon>Hexapoda</taxon>
        <taxon>Insecta</taxon>
        <taxon>Pterygota</taxon>
        <taxon>Neoptera</taxon>
        <taxon>Endopterygota</taxon>
        <taxon>Diptera</taxon>
        <taxon>Brachycera</taxon>
        <taxon>Muscomorpha</taxon>
        <taxon>Ephydroidea</taxon>
        <taxon>Drosophilidae</taxon>
        <taxon>Drosophila</taxon>
        <taxon>Sophophora</taxon>
    </lineage>
</organism>
<dbReference type="Gene3D" id="1.10.287.110">
    <property type="entry name" value="DnaJ domain"/>
    <property type="match status" value="1"/>
</dbReference>